<organism evidence="2 3">
    <name type="scientific">Trichodelitschia bisporula</name>
    <dbReference type="NCBI Taxonomy" id="703511"/>
    <lineage>
        <taxon>Eukaryota</taxon>
        <taxon>Fungi</taxon>
        <taxon>Dikarya</taxon>
        <taxon>Ascomycota</taxon>
        <taxon>Pezizomycotina</taxon>
        <taxon>Dothideomycetes</taxon>
        <taxon>Dothideomycetes incertae sedis</taxon>
        <taxon>Phaeotrichales</taxon>
        <taxon>Phaeotrichaceae</taxon>
        <taxon>Trichodelitschia</taxon>
    </lineage>
</organism>
<evidence type="ECO:0000256" key="1">
    <source>
        <dbReference type="SAM" id="MobiDB-lite"/>
    </source>
</evidence>
<dbReference type="AlphaFoldDB" id="A0A6G1I6B6"/>
<evidence type="ECO:0000313" key="2">
    <source>
        <dbReference type="EMBL" id="KAF2403535.1"/>
    </source>
</evidence>
<dbReference type="EMBL" id="ML996689">
    <property type="protein sequence ID" value="KAF2403535.1"/>
    <property type="molecule type" value="Genomic_DNA"/>
</dbReference>
<dbReference type="Proteomes" id="UP000799640">
    <property type="component" value="Unassembled WGS sequence"/>
</dbReference>
<proteinExistence type="predicted"/>
<feature type="region of interest" description="Disordered" evidence="1">
    <location>
        <begin position="56"/>
        <end position="111"/>
    </location>
</feature>
<sequence>MQHKPTHPTAAGDLDLLQDATQQYRRYMRSSAQNRDIAALMRTMFESVSNVVTRARAGLDPREGSDDDRELEMKGRLSPLPFPFKRKAGMAKVSDAEEGTPAQPGIVVGGLEGWLPGQEGLPETMPAGWGEEWEEWPLHGFGAAGQG</sequence>
<keyword evidence="3" id="KW-1185">Reference proteome</keyword>
<gene>
    <name evidence="2" type="ORF">EJ06DRAFT_282054</name>
</gene>
<name>A0A6G1I6B6_9PEZI</name>
<evidence type="ECO:0000313" key="3">
    <source>
        <dbReference type="Proteomes" id="UP000799640"/>
    </source>
</evidence>
<reference evidence="2" key="1">
    <citation type="journal article" date="2020" name="Stud. Mycol.">
        <title>101 Dothideomycetes genomes: a test case for predicting lifestyles and emergence of pathogens.</title>
        <authorList>
            <person name="Haridas S."/>
            <person name="Albert R."/>
            <person name="Binder M."/>
            <person name="Bloem J."/>
            <person name="Labutti K."/>
            <person name="Salamov A."/>
            <person name="Andreopoulos B."/>
            <person name="Baker S."/>
            <person name="Barry K."/>
            <person name="Bills G."/>
            <person name="Bluhm B."/>
            <person name="Cannon C."/>
            <person name="Castanera R."/>
            <person name="Culley D."/>
            <person name="Daum C."/>
            <person name="Ezra D."/>
            <person name="Gonzalez J."/>
            <person name="Henrissat B."/>
            <person name="Kuo A."/>
            <person name="Liang C."/>
            <person name="Lipzen A."/>
            <person name="Lutzoni F."/>
            <person name="Magnuson J."/>
            <person name="Mondo S."/>
            <person name="Nolan M."/>
            <person name="Ohm R."/>
            <person name="Pangilinan J."/>
            <person name="Park H.-J."/>
            <person name="Ramirez L."/>
            <person name="Alfaro M."/>
            <person name="Sun H."/>
            <person name="Tritt A."/>
            <person name="Yoshinaga Y."/>
            <person name="Zwiers L.-H."/>
            <person name="Turgeon B."/>
            <person name="Goodwin S."/>
            <person name="Spatafora J."/>
            <person name="Crous P."/>
            <person name="Grigoriev I."/>
        </authorList>
    </citation>
    <scope>NUCLEOTIDE SEQUENCE</scope>
    <source>
        <strain evidence="2">CBS 262.69</strain>
    </source>
</reference>
<accession>A0A6G1I6B6</accession>
<protein>
    <submittedName>
        <fullName evidence="2">Uncharacterized protein</fullName>
    </submittedName>
</protein>